<name>L9YMM0_9EURY</name>
<keyword evidence="2" id="KW-0813">Transport</keyword>
<protein>
    <submittedName>
        <fullName evidence="9">Major facilitator superfamily permease</fullName>
    </submittedName>
</protein>
<sequence>MIAAVPAGVIVDRVNRKYLIVATEFTSALAVLLIPLVGRSRFLVPIVLGVAVILDLLEAVFVPARQALIPNVVAKSELDAANSLSRLTISVTQMLYVIGGLVVGLFGVFAAFYLNSVSYVISALILLIVPTEAGKPESGNETKSSASEFFQEIKQGIKFIQTHTTLPWVLLLVLLSNFSTAPAGVVLPFFADVIQTDRSINIRTCLAPVNFATVS</sequence>
<keyword evidence="3" id="KW-1003">Cell membrane</keyword>
<dbReference type="InterPro" id="IPR011701">
    <property type="entry name" value="MFS"/>
</dbReference>
<evidence type="ECO:0000313" key="9">
    <source>
        <dbReference type="EMBL" id="ELY74737.1"/>
    </source>
</evidence>
<dbReference type="PANTHER" id="PTHR43266">
    <property type="entry name" value="MACROLIDE-EFFLUX PROTEIN"/>
    <property type="match status" value="1"/>
</dbReference>
<dbReference type="AlphaFoldDB" id="L9YMM0"/>
<evidence type="ECO:0000256" key="7">
    <source>
        <dbReference type="SAM" id="Phobius"/>
    </source>
</evidence>
<dbReference type="InterPro" id="IPR036259">
    <property type="entry name" value="MFS_trans_sf"/>
</dbReference>
<dbReference type="Proteomes" id="UP000011618">
    <property type="component" value="Unassembled WGS sequence"/>
</dbReference>
<dbReference type="EMBL" id="AOII01000085">
    <property type="protein sequence ID" value="ELY74737.1"/>
    <property type="molecule type" value="Genomic_DNA"/>
</dbReference>
<proteinExistence type="predicted"/>
<dbReference type="SUPFAM" id="SSF103473">
    <property type="entry name" value="MFS general substrate transporter"/>
    <property type="match status" value="1"/>
</dbReference>
<dbReference type="InterPro" id="IPR020846">
    <property type="entry name" value="MFS_dom"/>
</dbReference>
<keyword evidence="4 7" id="KW-0812">Transmembrane</keyword>
<dbReference type="PROSITE" id="PS50850">
    <property type="entry name" value="MFS"/>
    <property type="match status" value="1"/>
</dbReference>
<evidence type="ECO:0000256" key="4">
    <source>
        <dbReference type="ARBA" id="ARBA00022692"/>
    </source>
</evidence>
<evidence type="ECO:0000256" key="6">
    <source>
        <dbReference type="ARBA" id="ARBA00023136"/>
    </source>
</evidence>
<dbReference type="Pfam" id="PF07690">
    <property type="entry name" value="MFS_1"/>
    <property type="match status" value="1"/>
</dbReference>
<gene>
    <name evidence="9" type="ORF">C487_14579</name>
</gene>
<dbReference type="eggNOG" id="arCOG00135">
    <property type="taxonomic scope" value="Archaea"/>
</dbReference>
<feature type="transmembrane region" description="Helical" evidence="7">
    <location>
        <begin position="18"/>
        <end position="36"/>
    </location>
</feature>
<feature type="transmembrane region" description="Helical" evidence="7">
    <location>
        <begin position="94"/>
        <end position="114"/>
    </location>
</feature>
<evidence type="ECO:0000256" key="2">
    <source>
        <dbReference type="ARBA" id="ARBA00022448"/>
    </source>
</evidence>
<feature type="transmembrane region" description="Helical" evidence="7">
    <location>
        <begin position="42"/>
        <end position="62"/>
    </location>
</feature>
<organism evidence="9 10">
    <name type="scientific">Natrinema pallidum DSM 3751</name>
    <dbReference type="NCBI Taxonomy" id="1227495"/>
    <lineage>
        <taxon>Archaea</taxon>
        <taxon>Methanobacteriati</taxon>
        <taxon>Methanobacteriota</taxon>
        <taxon>Stenosarchaea group</taxon>
        <taxon>Halobacteria</taxon>
        <taxon>Halobacteriales</taxon>
        <taxon>Natrialbaceae</taxon>
        <taxon>Natrinema</taxon>
    </lineage>
</organism>
<reference evidence="9 10" key="1">
    <citation type="journal article" date="2014" name="PLoS Genet.">
        <title>Phylogenetically driven sequencing of extremely halophilic archaea reveals strategies for static and dynamic osmo-response.</title>
        <authorList>
            <person name="Becker E.A."/>
            <person name="Seitzer P.M."/>
            <person name="Tritt A."/>
            <person name="Larsen D."/>
            <person name="Krusor M."/>
            <person name="Yao A.I."/>
            <person name="Wu D."/>
            <person name="Madern D."/>
            <person name="Eisen J.A."/>
            <person name="Darling A.E."/>
            <person name="Facciotti M.T."/>
        </authorList>
    </citation>
    <scope>NUCLEOTIDE SEQUENCE [LARGE SCALE GENOMIC DNA]</scope>
    <source>
        <strain evidence="9 10">DSM 3751</strain>
    </source>
</reference>
<feature type="transmembrane region" description="Helical" evidence="7">
    <location>
        <begin position="168"/>
        <end position="191"/>
    </location>
</feature>
<dbReference type="Gene3D" id="1.20.1250.20">
    <property type="entry name" value="MFS general substrate transporter like domains"/>
    <property type="match status" value="1"/>
</dbReference>
<evidence type="ECO:0000259" key="8">
    <source>
        <dbReference type="PROSITE" id="PS50850"/>
    </source>
</evidence>
<evidence type="ECO:0000313" key="10">
    <source>
        <dbReference type="Proteomes" id="UP000011618"/>
    </source>
</evidence>
<dbReference type="GO" id="GO:0022857">
    <property type="term" value="F:transmembrane transporter activity"/>
    <property type="evidence" value="ECO:0007669"/>
    <property type="project" value="InterPro"/>
</dbReference>
<dbReference type="GO" id="GO:0005886">
    <property type="term" value="C:plasma membrane"/>
    <property type="evidence" value="ECO:0007669"/>
    <property type="project" value="UniProtKB-SubCell"/>
</dbReference>
<accession>L9YMM0</accession>
<keyword evidence="5 7" id="KW-1133">Transmembrane helix</keyword>
<comment type="subcellular location">
    <subcellularLocation>
        <location evidence="1">Cell membrane</location>
        <topology evidence="1">Multi-pass membrane protein</topology>
    </subcellularLocation>
</comment>
<evidence type="ECO:0000256" key="3">
    <source>
        <dbReference type="ARBA" id="ARBA00022475"/>
    </source>
</evidence>
<evidence type="ECO:0000256" key="1">
    <source>
        <dbReference type="ARBA" id="ARBA00004651"/>
    </source>
</evidence>
<dbReference type="PANTHER" id="PTHR43266:SF2">
    <property type="entry name" value="MAJOR FACILITATOR SUPERFAMILY (MFS) PROFILE DOMAIN-CONTAINING PROTEIN"/>
    <property type="match status" value="1"/>
</dbReference>
<feature type="domain" description="Major facilitator superfamily (MFS) profile" evidence="8">
    <location>
        <begin position="1"/>
        <end position="134"/>
    </location>
</feature>
<comment type="caution">
    <text evidence="9">The sequence shown here is derived from an EMBL/GenBank/DDBJ whole genome shotgun (WGS) entry which is preliminary data.</text>
</comment>
<keyword evidence="6 7" id="KW-0472">Membrane</keyword>
<evidence type="ECO:0000256" key="5">
    <source>
        <dbReference type="ARBA" id="ARBA00022989"/>
    </source>
</evidence>